<accession>A0A812MJB2</accession>
<dbReference type="InterPro" id="IPR001841">
    <property type="entry name" value="Znf_RING"/>
</dbReference>
<sequence length="229" mass="25537">MAMNGISCAPPLNVHMAGSGRRLWMDPDAYDIFVFHPEVPWSASPEEYSEEESNSETYSDLDMSSSTVYTCCRAVCHSGEGCDGCEETCAVCLETFQDGDSVRVLRCRHTFHTECVDRWLAVNRLCPLCKQDVAPTWKERKDVTVSRPSQVERVTLVLDFSAMQIFETRDRPPAMQSTSAVGNVGRSTIPSSACPITTVQHRPSHMVQLDTQSVQSGRVRRVRQSVIAL</sequence>
<evidence type="ECO:0000313" key="4">
    <source>
        <dbReference type="Proteomes" id="UP000601435"/>
    </source>
</evidence>
<dbReference type="Gene3D" id="3.30.40.10">
    <property type="entry name" value="Zinc/RING finger domain, C3HC4 (zinc finger)"/>
    <property type="match status" value="1"/>
</dbReference>
<dbReference type="PROSITE" id="PS50089">
    <property type="entry name" value="ZF_RING_2"/>
    <property type="match status" value="1"/>
</dbReference>
<comment type="caution">
    <text evidence="3">The sequence shown here is derived from an EMBL/GenBank/DDBJ whole genome shotgun (WGS) entry which is preliminary data.</text>
</comment>
<feature type="domain" description="RING-type" evidence="2">
    <location>
        <begin position="89"/>
        <end position="130"/>
    </location>
</feature>
<protein>
    <submittedName>
        <fullName evidence="3">RNF149 protein</fullName>
    </submittedName>
</protein>
<evidence type="ECO:0000313" key="3">
    <source>
        <dbReference type="EMBL" id="CAE7266118.1"/>
    </source>
</evidence>
<keyword evidence="1" id="KW-0479">Metal-binding</keyword>
<dbReference type="GO" id="GO:0008270">
    <property type="term" value="F:zinc ion binding"/>
    <property type="evidence" value="ECO:0007669"/>
    <property type="project" value="UniProtKB-KW"/>
</dbReference>
<keyword evidence="1" id="KW-0862">Zinc</keyword>
<name>A0A812MJB2_9DINO</name>
<keyword evidence="4" id="KW-1185">Reference proteome</keyword>
<evidence type="ECO:0000256" key="1">
    <source>
        <dbReference type="PROSITE-ProRule" id="PRU00175"/>
    </source>
</evidence>
<reference evidence="3" key="1">
    <citation type="submission" date="2021-02" db="EMBL/GenBank/DDBJ databases">
        <authorList>
            <person name="Dougan E. K."/>
            <person name="Rhodes N."/>
            <person name="Thang M."/>
            <person name="Chan C."/>
        </authorList>
    </citation>
    <scope>NUCLEOTIDE SEQUENCE</scope>
</reference>
<dbReference type="SUPFAM" id="SSF57850">
    <property type="entry name" value="RING/U-box"/>
    <property type="match status" value="1"/>
</dbReference>
<dbReference type="InterPro" id="IPR051073">
    <property type="entry name" value="ZNRF3_Arkadia_E3_ligases"/>
</dbReference>
<dbReference type="SMART" id="SM00184">
    <property type="entry name" value="RING"/>
    <property type="match status" value="1"/>
</dbReference>
<organism evidence="3 4">
    <name type="scientific">Symbiodinium necroappetens</name>
    <dbReference type="NCBI Taxonomy" id="1628268"/>
    <lineage>
        <taxon>Eukaryota</taxon>
        <taxon>Sar</taxon>
        <taxon>Alveolata</taxon>
        <taxon>Dinophyceae</taxon>
        <taxon>Suessiales</taxon>
        <taxon>Symbiodiniaceae</taxon>
        <taxon>Symbiodinium</taxon>
    </lineage>
</organism>
<keyword evidence="1" id="KW-0863">Zinc-finger</keyword>
<dbReference type="AlphaFoldDB" id="A0A812MJB2"/>
<dbReference type="PANTHER" id="PTHR16200">
    <property type="entry name" value="RING ZINC FINGER"/>
    <property type="match status" value="1"/>
</dbReference>
<dbReference type="OrthoDB" id="288178at2759"/>
<proteinExistence type="predicted"/>
<dbReference type="Proteomes" id="UP000601435">
    <property type="component" value="Unassembled WGS sequence"/>
</dbReference>
<dbReference type="InterPro" id="IPR013083">
    <property type="entry name" value="Znf_RING/FYVE/PHD"/>
</dbReference>
<dbReference type="EMBL" id="CAJNJA010011068">
    <property type="protein sequence ID" value="CAE7266118.1"/>
    <property type="molecule type" value="Genomic_DNA"/>
</dbReference>
<dbReference type="Pfam" id="PF13639">
    <property type="entry name" value="zf-RING_2"/>
    <property type="match status" value="1"/>
</dbReference>
<gene>
    <name evidence="3" type="primary">RNF149</name>
    <name evidence="3" type="ORF">SNEC2469_LOCUS6259</name>
</gene>
<evidence type="ECO:0000259" key="2">
    <source>
        <dbReference type="PROSITE" id="PS50089"/>
    </source>
</evidence>